<dbReference type="Proteomes" id="UP001230268">
    <property type="component" value="Unassembled WGS sequence"/>
</dbReference>
<feature type="compositionally biased region" description="Low complexity" evidence="1">
    <location>
        <begin position="73"/>
        <end position="91"/>
    </location>
</feature>
<feature type="compositionally biased region" description="Basic residues" evidence="1">
    <location>
        <begin position="45"/>
        <end position="57"/>
    </location>
</feature>
<name>A0AAD8LHW1_BABGI</name>
<accession>A0AAD8LHW1</accession>
<feature type="compositionally biased region" description="Basic and acidic residues" evidence="1">
    <location>
        <begin position="30"/>
        <end position="44"/>
    </location>
</feature>
<feature type="compositionally biased region" description="Basic and acidic residues" evidence="1">
    <location>
        <begin position="136"/>
        <end position="149"/>
    </location>
</feature>
<evidence type="ECO:0000256" key="1">
    <source>
        <dbReference type="SAM" id="MobiDB-lite"/>
    </source>
</evidence>
<sequence>MEEKSRSRRDYSPRRHYDDHHNRYSSGTTRDTDDGRRQYVDYHKQPRRNRPRSRSRSRSYSFDRRRSYKAYESYSSGRRGSRSMSVSYGRRGSQRRHREDNYRHRGSYRDSHSPSRGREHYHRSSGSRATASRDVSGYDHERMRSREQYRSPYSSEYSYRSRHRDRHHDDHYYRERRGDDDRYREPRRRYRDDSYNRSRGRSSSRNGSYSSRRRSYDRSPRDSRDYDRIHGRYPKDRSDRGDRDHRRGHSVKGQKFYSVDTDRTGNTRDDLPKRMTSDDFKEPQPVEEPEEWNGFPCPRLYPGERKFYEPKCEEIDKAKETYFELPNQGPSVKRCLSEGVGPITYSGKMLLLEKMADVLDENAKYIDLRLKALESNVEWYSLTTVLPS</sequence>
<feature type="compositionally biased region" description="Basic and acidic residues" evidence="1">
    <location>
        <begin position="214"/>
        <end position="245"/>
    </location>
</feature>
<evidence type="ECO:0000313" key="2">
    <source>
        <dbReference type="EMBL" id="KAK1442985.1"/>
    </source>
</evidence>
<proteinExistence type="predicted"/>
<feature type="compositionally biased region" description="Basic and acidic residues" evidence="1">
    <location>
        <begin position="260"/>
        <end position="284"/>
    </location>
</feature>
<feature type="compositionally biased region" description="Basic and acidic residues" evidence="1">
    <location>
        <begin position="167"/>
        <end position="196"/>
    </location>
</feature>
<evidence type="ECO:0000313" key="3">
    <source>
        <dbReference type="Proteomes" id="UP001230268"/>
    </source>
</evidence>
<feature type="compositionally biased region" description="Basic and acidic residues" evidence="1">
    <location>
        <begin position="97"/>
        <end position="118"/>
    </location>
</feature>
<comment type="caution">
    <text evidence="2">The sequence shown here is derived from an EMBL/GenBank/DDBJ whole genome shotgun (WGS) entry which is preliminary data.</text>
</comment>
<reference evidence="2" key="1">
    <citation type="submission" date="2023-08" db="EMBL/GenBank/DDBJ databases">
        <title>Draft sequence of the Babesia gibsoni genome.</title>
        <authorList>
            <person name="Yamagishi J.Y."/>
            <person name="Xuan X.X."/>
        </authorList>
    </citation>
    <scope>NUCLEOTIDE SEQUENCE</scope>
    <source>
        <strain evidence="2">Azabu</strain>
    </source>
</reference>
<dbReference type="AlphaFoldDB" id="A0AAD8LHW1"/>
<feature type="region of interest" description="Disordered" evidence="1">
    <location>
        <begin position="1"/>
        <end position="295"/>
    </location>
</feature>
<gene>
    <name evidence="2" type="ORF">BgAZ_305030</name>
</gene>
<feature type="compositionally biased region" description="Basic and acidic residues" evidence="1">
    <location>
        <begin position="1"/>
        <end position="22"/>
    </location>
</feature>
<protein>
    <submittedName>
        <fullName evidence="2">Uncharacterized protein</fullName>
    </submittedName>
</protein>
<dbReference type="EMBL" id="JAVEPI010000003">
    <property type="protein sequence ID" value="KAK1442985.1"/>
    <property type="molecule type" value="Genomic_DNA"/>
</dbReference>
<organism evidence="2 3">
    <name type="scientific">Babesia gibsoni</name>
    <dbReference type="NCBI Taxonomy" id="33632"/>
    <lineage>
        <taxon>Eukaryota</taxon>
        <taxon>Sar</taxon>
        <taxon>Alveolata</taxon>
        <taxon>Apicomplexa</taxon>
        <taxon>Aconoidasida</taxon>
        <taxon>Piroplasmida</taxon>
        <taxon>Babesiidae</taxon>
        <taxon>Babesia</taxon>
    </lineage>
</organism>
<feature type="compositionally biased region" description="Low complexity" evidence="1">
    <location>
        <begin position="201"/>
        <end position="210"/>
    </location>
</feature>
<keyword evidence="3" id="KW-1185">Reference proteome</keyword>